<keyword evidence="5" id="KW-1185">Reference proteome</keyword>
<protein>
    <submittedName>
        <fullName evidence="4">Membrane protein</fullName>
    </submittedName>
</protein>
<keyword evidence="2" id="KW-0812">Transmembrane</keyword>
<keyword evidence="2" id="KW-0472">Membrane</keyword>
<name>A0A917KI71_9PROT</name>
<dbReference type="GO" id="GO:0046872">
    <property type="term" value="F:metal ion binding"/>
    <property type="evidence" value="ECO:0007669"/>
    <property type="project" value="InterPro"/>
</dbReference>
<proteinExistence type="predicted"/>
<dbReference type="Gene3D" id="1.20.1260.10">
    <property type="match status" value="1"/>
</dbReference>
<dbReference type="GO" id="GO:0012505">
    <property type="term" value="C:endomembrane system"/>
    <property type="evidence" value="ECO:0007669"/>
    <property type="project" value="UniProtKB-SubCell"/>
</dbReference>
<dbReference type="CDD" id="cd02437">
    <property type="entry name" value="CCC1_like_1"/>
    <property type="match status" value="1"/>
</dbReference>
<dbReference type="InterPro" id="IPR003251">
    <property type="entry name" value="Rr_diiron-bd_dom"/>
</dbReference>
<evidence type="ECO:0000313" key="4">
    <source>
        <dbReference type="EMBL" id="GGJ12312.1"/>
    </source>
</evidence>
<gene>
    <name evidence="4" type="ORF">GCM10011320_19460</name>
</gene>
<dbReference type="GO" id="GO:0016491">
    <property type="term" value="F:oxidoreductase activity"/>
    <property type="evidence" value="ECO:0007669"/>
    <property type="project" value="InterPro"/>
</dbReference>
<comment type="caution">
    <text evidence="4">The sequence shown here is derived from an EMBL/GenBank/DDBJ whole genome shotgun (WGS) entry which is preliminary data.</text>
</comment>
<evidence type="ECO:0000256" key="2">
    <source>
        <dbReference type="SAM" id="Phobius"/>
    </source>
</evidence>
<dbReference type="NCBIfam" id="NF045676">
    <property type="entry name" value="FeExpMbfA"/>
    <property type="match status" value="1"/>
</dbReference>
<sequence>MPTLAVAARIETVRAARHDWIDPMRSLLPGFGGSRRRFDSLSAQEILALAISSEEEDSRIYALYASRLREQYPASADVFDGMAEEENGHRRRLIDLYRARYGDLILPIRREHVADFYGRKPVWLVENLGLERIREEAAAMERDAQAFYAAAAARTTDAEVRKLLGDLEAAEAQHEERADHLVADRLGGAEGEEEVSVAKRQFLLTWVQPGLAGLMDGSVSTLAPIFATAFATQNPSTTFLVGLSASLGAGISMGFTEAAHDDGKLSGRGSPWKRGVASGVMTALGGLGHALPYLIPHFWTATAIALVVVFFELWAIVWIQHRFMETPVGRAMFQILLGGGLVLATGILIGGS</sequence>
<dbReference type="PIRSF" id="PIRSF035918">
    <property type="entry name" value="UCP035918_rubreryth_DUF125"/>
    <property type="match status" value="1"/>
</dbReference>
<dbReference type="Proteomes" id="UP000661507">
    <property type="component" value="Unassembled WGS sequence"/>
</dbReference>
<feature type="transmembrane region" description="Helical" evidence="2">
    <location>
        <begin position="301"/>
        <end position="319"/>
    </location>
</feature>
<dbReference type="EMBL" id="BMKW01000004">
    <property type="protein sequence ID" value="GGJ12312.1"/>
    <property type="molecule type" value="Genomic_DNA"/>
</dbReference>
<dbReference type="InterPro" id="IPR017040">
    <property type="entry name" value="UCP035918_rubreryth/DUF125"/>
</dbReference>
<keyword evidence="2" id="KW-1133">Transmembrane helix</keyword>
<reference evidence="4" key="1">
    <citation type="journal article" date="2014" name="Int. J. Syst. Evol. Microbiol.">
        <title>Complete genome sequence of Corynebacterium casei LMG S-19264T (=DSM 44701T), isolated from a smear-ripened cheese.</title>
        <authorList>
            <consortium name="US DOE Joint Genome Institute (JGI-PGF)"/>
            <person name="Walter F."/>
            <person name="Albersmeier A."/>
            <person name="Kalinowski J."/>
            <person name="Ruckert C."/>
        </authorList>
    </citation>
    <scope>NUCLEOTIDE SEQUENCE</scope>
    <source>
        <strain evidence="4">CGMCC 1.3617</strain>
    </source>
</reference>
<dbReference type="InterPro" id="IPR009078">
    <property type="entry name" value="Ferritin-like_SF"/>
</dbReference>
<dbReference type="GO" id="GO:0005384">
    <property type="term" value="F:manganese ion transmembrane transporter activity"/>
    <property type="evidence" value="ECO:0007669"/>
    <property type="project" value="InterPro"/>
</dbReference>
<dbReference type="Pfam" id="PF02915">
    <property type="entry name" value="Rubrerythrin"/>
    <property type="match status" value="1"/>
</dbReference>
<evidence type="ECO:0000313" key="5">
    <source>
        <dbReference type="Proteomes" id="UP000661507"/>
    </source>
</evidence>
<evidence type="ECO:0000259" key="3">
    <source>
        <dbReference type="Pfam" id="PF02915"/>
    </source>
</evidence>
<feature type="domain" description="Rubrerythrin diiron-binding" evidence="3">
    <location>
        <begin position="45"/>
        <end position="181"/>
    </location>
</feature>
<organism evidence="4 5">
    <name type="scientific">Neoroseomonas lacus</name>
    <dbReference type="NCBI Taxonomy" id="287609"/>
    <lineage>
        <taxon>Bacteria</taxon>
        <taxon>Pseudomonadati</taxon>
        <taxon>Pseudomonadota</taxon>
        <taxon>Alphaproteobacteria</taxon>
        <taxon>Acetobacterales</taxon>
        <taxon>Acetobacteraceae</taxon>
        <taxon>Neoroseomonas</taxon>
    </lineage>
</organism>
<accession>A0A917KI71</accession>
<feature type="transmembrane region" description="Helical" evidence="2">
    <location>
        <begin position="331"/>
        <end position="351"/>
    </location>
</feature>
<keyword evidence="1" id="KW-0175">Coiled coil</keyword>
<dbReference type="AlphaFoldDB" id="A0A917KI71"/>
<dbReference type="CDD" id="cd01045">
    <property type="entry name" value="Ferritin_like_AB"/>
    <property type="match status" value="1"/>
</dbReference>
<dbReference type="PANTHER" id="PTHR33531">
    <property type="entry name" value="RUBRERYTHRIN SUBFAMILY"/>
    <property type="match status" value="1"/>
</dbReference>
<evidence type="ECO:0000256" key="1">
    <source>
        <dbReference type="SAM" id="Coils"/>
    </source>
</evidence>
<feature type="coiled-coil region" evidence="1">
    <location>
        <begin position="130"/>
        <end position="173"/>
    </location>
</feature>
<dbReference type="PANTHER" id="PTHR33531:SF10">
    <property type="entry name" value="BLR7895 PROTEIN"/>
    <property type="match status" value="1"/>
</dbReference>
<reference evidence="4" key="2">
    <citation type="submission" date="2020-09" db="EMBL/GenBank/DDBJ databases">
        <authorList>
            <person name="Sun Q."/>
            <person name="Zhou Y."/>
        </authorList>
    </citation>
    <scope>NUCLEOTIDE SEQUENCE</scope>
    <source>
        <strain evidence="4">CGMCC 1.3617</strain>
    </source>
</reference>
<dbReference type="InterPro" id="IPR012347">
    <property type="entry name" value="Ferritin-like"/>
</dbReference>
<dbReference type="SUPFAM" id="SSF47240">
    <property type="entry name" value="Ferritin-like"/>
    <property type="match status" value="1"/>
</dbReference>
<dbReference type="GO" id="GO:0030026">
    <property type="term" value="P:intracellular manganese ion homeostasis"/>
    <property type="evidence" value="ECO:0007669"/>
    <property type="project" value="InterPro"/>
</dbReference>